<dbReference type="Proteomes" id="UP000468388">
    <property type="component" value="Unassembled WGS sequence"/>
</dbReference>
<feature type="chain" id="PRO_5027115845" description="BZIP transcription factor" evidence="2">
    <location>
        <begin position="17"/>
        <end position="283"/>
    </location>
</feature>
<dbReference type="AlphaFoldDB" id="A0A6N8JF82"/>
<accession>A0A6N8JF82</accession>
<gene>
    <name evidence="3" type="ORF">GO495_24850</name>
</gene>
<comment type="caution">
    <text evidence="3">The sequence shown here is derived from an EMBL/GenBank/DDBJ whole genome shotgun (WGS) entry which is preliminary data.</text>
</comment>
<dbReference type="OrthoDB" id="769954at2"/>
<evidence type="ECO:0000313" key="3">
    <source>
        <dbReference type="EMBL" id="MVT43847.1"/>
    </source>
</evidence>
<evidence type="ECO:0000256" key="1">
    <source>
        <dbReference type="SAM" id="Coils"/>
    </source>
</evidence>
<dbReference type="EMBL" id="WRXO01000009">
    <property type="protein sequence ID" value="MVT43847.1"/>
    <property type="molecule type" value="Genomic_DNA"/>
</dbReference>
<protein>
    <recommendedName>
        <fullName evidence="5">BZIP transcription factor</fullName>
    </recommendedName>
</protein>
<proteinExistence type="predicted"/>
<dbReference type="RefSeq" id="WP_157302661.1">
    <property type="nucleotide sequence ID" value="NZ_BAAAZB010000001.1"/>
</dbReference>
<sequence length="283" mass="31178">MTKKFLLLAAASTFFAAINCFSQGFDSLYSNVGTNKALIFTPVANYGHKIYGFDAGTRTDLRFATRANTPNWTDVMSITSGGNVGIGNVAPSQKLFVNGNIMFGIGNSFGMALSDSAIYDSKYLPNYGMKWVNDSWSPAGPTLWAGSYAGIKLFTNRLPRISINVDGNVGIGTITPGSNRLAVEGTIAARRVKVTQAIVWPDFVFDPSYQLPSLREIENYVTVNKHLPDVPSAKEVEKNGQDLGEMNRVLLQKVEELTLYLIEMKKENNDLMKRMEALEHANR</sequence>
<evidence type="ECO:0000256" key="2">
    <source>
        <dbReference type="SAM" id="SignalP"/>
    </source>
</evidence>
<feature type="signal peptide" evidence="2">
    <location>
        <begin position="1"/>
        <end position="16"/>
    </location>
</feature>
<keyword evidence="1" id="KW-0175">Coiled coil</keyword>
<name>A0A6N8JF82_9BACT</name>
<keyword evidence="4" id="KW-1185">Reference proteome</keyword>
<keyword evidence="2" id="KW-0732">Signal</keyword>
<feature type="coiled-coil region" evidence="1">
    <location>
        <begin position="254"/>
        <end position="281"/>
    </location>
</feature>
<evidence type="ECO:0008006" key="5">
    <source>
        <dbReference type="Google" id="ProtNLM"/>
    </source>
</evidence>
<organism evidence="3 4">
    <name type="scientific">Chitinophaga oryziterrae</name>
    <dbReference type="NCBI Taxonomy" id="1031224"/>
    <lineage>
        <taxon>Bacteria</taxon>
        <taxon>Pseudomonadati</taxon>
        <taxon>Bacteroidota</taxon>
        <taxon>Chitinophagia</taxon>
        <taxon>Chitinophagales</taxon>
        <taxon>Chitinophagaceae</taxon>
        <taxon>Chitinophaga</taxon>
    </lineage>
</organism>
<reference evidence="3 4" key="1">
    <citation type="submission" date="2019-12" db="EMBL/GenBank/DDBJ databases">
        <title>The draft genomic sequence of strain Chitinophaga oryziterrae JCM 16595.</title>
        <authorList>
            <person name="Zhang X."/>
        </authorList>
    </citation>
    <scope>NUCLEOTIDE SEQUENCE [LARGE SCALE GENOMIC DNA]</scope>
    <source>
        <strain evidence="3 4">JCM 16595</strain>
    </source>
</reference>
<evidence type="ECO:0000313" key="4">
    <source>
        <dbReference type="Proteomes" id="UP000468388"/>
    </source>
</evidence>